<dbReference type="Gene3D" id="3.40.50.12780">
    <property type="entry name" value="N-terminal domain of ligase-like"/>
    <property type="match status" value="1"/>
</dbReference>
<dbReference type="SUPFAM" id="SSF47336">
    <property type="entry name" value="ACP-like"/>
    <property type="match status" value="1"/>
</dbReference>
<dbReference type="NCBIfam" id="TIGR01733">
    <property type="entry name" value="AA-adenyl-dom"/>
    <property type="match status" value="1"/>
</dbReference>
<evidence type="ECO:0000259" key="5">
    <source>
        <dbReference type="PROSITE" id="PS50075"/>
    </source>
</evidence>
<feature type="transmembrane region" description="Helical" evidence="4">
    <location>
        <begin position="965"/>
        <end position="987"/>
    </location>
</feature>
<organism evidence="6 7">
    <name type="scientific">Streptomyces noursei</name>
    <name type="common">Streptomyces albulus</name>
    <dbReference type="NCBI Taxonomy" id="1971"/>
    <lineage>
        <taxon>Bacteria</taxon>
        <taxon>Bacillati</taxon>
        <taxon>Actinomycetota</taxon>
        <taxon>Actinomycetes</taxon>
        <taxon>Kitasatosporales</taxon>
        <taxon>Streptomycetaceae</taxon>
        <taxon>Streptomyces</taxon>
    </lineage>
</organism>
<dbReference type="SUPFAM" id="SSF56801">
    <property type="entry name" value="Acetyl-CoA synthetase-like"/>
    <property type="match status" value="1"/>
</dbReference>
<evidence type="ECO:0000256" key="3">
    <source>
        <dbReference type="SAM" id="MobiDB-lite"/>
    </source>
</evidence>
<evidence type="ECO:0000256" key="1">
    <source>
        <dbReference type="ARBA" id="ARBA00022450"/>
    </source>
</evidence>
<dbReference type="GO" id="GO:0031177">
    <property type="term" value="F:phosphopantetheine binding"/>
    <property type="evidence" value="ECO:0007669"/>
    <property type="project" value="TreeGrafter"/>
</dbReference>
<dbReference type="Pfam" id="PF00550">
    <property type="entry name" value="PP-binding"/>
    <property type="match status" value="1"/>
</dbReference>
<feature type="transmembrane region" description="Helical" evidence="4">
    <location>
        <begin position="730"/>
        <end position="750"/>
    </location>
</feature>
<feature type="compositionally biased region" description="Acidic residues" evidence="3">
    <location>
        <begin position="167"/>
        <end position="176"/>
    </location>
</feature>
<evidence type="ECO:0000256" key="4">
    <source>
        <dbReference type="SAM" id="Phobius"/>
    </source>
</evidence>
<feature type="transmembrane region" description="Helical" evidence="4">
    <location>
        <begin position="762"/>
        <end position="784"/>
    </location>
</feature>
<dbReference type="InterPro" id="IPR006162">
    <property type="entry name" value="Ppantetheine_attach_site"/>
</dbReference>
<dbReference type="CDD" id="cd05930">
    <property type="entry name" value="A_NRPS"/>
    <property type="match status" value="1"/>
</dbReference>
<protein>
    <submittedName>
        <fullName evidence="6">Amino acid adenylation protein</fullName>
    </submittedName>
</protein>
<dbReference type="Pfam" id="PF13193">
    <property type="entry name" value="AMP-binding_C"/>
    <property type="match status" value="1"/>
</dbReference>
<dbReference type="PROSITE" id="PS00012">
    <property type="entry name" value="PHOSPHOPANTETHEINE"/>
    <property type="match status" value="1"/>
</dbReference>
<keyword evidence="4" id="KW-0812">Transmembrane</keyword>
<accession>A0A401R6B4</accession>
<keyword evidence="2" id="KW-0597">Phosphoprotein</keyword>
<comment type="caution">
    <text evidence="6">The sequence shown here is derived from an EMBL/GenBank/DDBJ whole genome shotgun (WGS) entry which is preliminary data.</text>
</comment>
<name>A0A401R6B4_STRNR</name>
<dbReference type="InterPro" id="IPR025110">
    <property type="entry name" value="AMP-bd_C"/>
</dbReference>
<dbReference type="InterPro" id="IPR011004">
    <property type="entry name" value="Trimer_LpxA-like_sf"/>
</dbReference>
<dbReference type="PANTHER" id="PTHR45527">
    <property type="entry name" value="NONRIBOSOMAL PEPTIDE SYNTHETASE"/>
    <property type="match status" value="1"/>
</dbReference>
<dbReference type="PROSITE" id="PS50075">
    <property type="entry name" value="CARRIER"/>
    <property type="match status" value="1"/>
</dbReference>
<dbReference type="InterPro" id="IPR012728">
    <property type="entry name" value="Pls/PosA_C"/>
</dbReference>
<feature type="transmembrane region" description="Helical" evidence="4">
    <location>
        <begin position="1202"/>
        <end position="1226"/>
    </location>
</feature>
<dbReference type="GO" id="GO:0005737">
    <property type="term" value="C:cytoplasm"/>
    <property type="evidence" value="ECO:0007669"/>
    <property type="project" value="TreeGrafter"/>
</dbReference>
<feature type="region of interest" description="Disordered" evidence="3">
    <location>
        <begin position="140"/>
        <end position="182"/>
    </location>
</feature>
<dbReference type="InterPro" id="IPR010071">
    <property type="entry name" value="AA_adenyl_dom"/>
</dbReference>
<dbReference type="Proteomes" id="UP000288351">
    <property type="component" value="Unassembled WGS sequence"/>
</dbReference>
<dbReference type="PANTHER" id="PTHR45527:SF1">
    <property type="entry name" value="FATTY ACID SYNTHASE"/>
    <property type="match status" value="1"/>
</dbReference>
<dbReference type="SUPFAM" id="SSF51161">
    <property type="entry name" value="Trimeric LpxA-like enzymes"/>
    <property type="match status" value="3"/>
</dbReference>
<dbReference type="Gene3D" id="2.160.10.10">
    <property type="entry name" value="Hexapeptide repeat proteins"/>
    <property type="match status" value="3"/>
</dbReference>
<feature type="transmembrane region" description="Helical" evidence="4">
    <location>
        <begin position="687"/>
        <end position="710"/>
    </location>
</feature>
<reference evidence="6 7" key="1">
    <citation type="journal article" date="2019" name="Microbiol. Resour. Announc.">
        <title>Draft Genome Sequence of the Most Traditional epsilon-Poly-l-Lysine Producer, Streptomyces albulus NBRC14147.</title>
        <authorList>
            <person name="Yamanaka K."/>
            <person name="Hamano Y."/>
        </authorList>
    </citation>
    <scope>NUCLEOTIDE SEQUENCE [LARGE SCALE GENOMIC DNA]</scope>
    <source>
        <strain evidence="6 7">NBRC 14147</strain>
    </source>
</reference>
<dbReference type="PROSITE" id="PS00455">
    <property type="entry name" value="AMP_BINDING"/>
    <property type="match status" value="1"/>
</dbReference>
<feature type="transmembrane region" description="Helical" evidence="4">
    <location>
        <begin position="927"/>
        <end position="959"/>
    </location>
</feature>
<dbReference type="NCBIfam" id="TIGR02353">
    <property type="entry name" value="NRPS_term_dom"/>
    <property type="match status" value="1"/>
</dbReference>
<sequence length="1404" mass="146347">MGTTRRTGRRLPDLFESTCDRMPAATALECGPHVLTYAALDARANRLAHHLIGRGIATGSRVALLVPRSVDMYVALLAVGKAGAAFVPIDPAAPADRVAFIAADAGVDAVLTVTELAGSVAGRPAPVVRLDALAAELAAAPDTRPEPAPAPAADPVPGRPAAHPGPEADDPDDPDDPLAYIMYTSGSSGRPKGVAIAHSSICNFLDVIPGVYDVRPDDRVYQGMTLSFDFSIEEIWPTWAVGATLVAGPVGAGARLGAELAGVLEASGITLFYCVPTLLATIPRDWELPAVRSIVVGGEPCPARLVERWSRPGRRMLNTYGPTETTVTATVAELRPGRPVTIGRPVPTYTAVLLDDRREPVPDGAVGEICVGGPGVARGYVRRPELTAERFVTHPLAPHGGRLYRTGDLGRRTADGEIEFLGRADDEVKVRGYRIDLGEIDNVLLEDPGVAEAATALVAPPARDDGADERELSAYVVLTPGGAGQAGTADGDALVARLHQRLRHRLPAYMVPPFLDVLTELPALPSGKVDRRRLPAPTGRRLGVDGRVTPPRGAWEARVRDVWAEVFGMGPEALSTEADFFDDLGGHSLLAAQVVSLLRSRDLAAGAALRDVYAHPTVRGLAAHLGAPGSAKAGVGAGVGAGAGAGGGSVGAGSGSGDRAAGGGSGSGAASEVPVRPRPLRPGRARIAVAGLAQAASIYLLLFVLTLPLVTVFSWANGDFTSEDALPLRPVLAVLISYFGVRWLLPVVLARPLAAGIRAGRYPLWGATYLRLWALSLLLSVSPLPALSGSPLMGRYLRLLGARIGPRTTIATGVVPLPALLRIGADAAIGYGVTLRAWRVADGWVTVAPIDIGPRAYVGAHAVLEPGARLAAGAGLGEQSVVGQGEVVPPGARWAGSPPAPVPTLDPHVEDMLRAGGTTEHGRARHVAAAVLGVAFLELLTLAVLVPGSALVWCVWLAWGSGPAVAVTLVLAAPLYVLAVCAAIACAKRLVLPRTPVGTHPVRSALGVRKWLSDKLLESSLTFTNSLYATLYTVPWLRLLGARIGPGAEVSTAAHLDPDLLTLGEGSFVADMAGVGGATFAGGRVTCRRTEVGRRAFLGNAAYLPAGTRTGPGSLIGVGTVPPGDDVPPGTSWLGSPAIRLPQRQSSGTFPEELTFSPTRKAVRHRLAIEYLRATLPASLLGAATFLFLLALSAVARAPSRAIPLFLAPLLLMASGLAVVVACALLKRLVIGRYRPRTEPLWSWFVRRSEFVTGLYEAAAVPVGLAPLTGTPFLPPALRLFGARIGRRTWLGTTFLTEFDLVDIGDDAAIGAGVSLQTHLFEDRVMKMSKVTVQAGASVGSRSVVLYDGVVGEGVWLDALSLVMKGEYLTPGTAWRGIPVQGLALRVGARPSPELTPHPTSPAR</sequence>
<feature type="compositionally biased region" description="Gly residues" evidence="3">
    <location>
        <begin position="652"/>
        <end position="667"/>
    </location>
</feature>
<dbReference type="EMBL" id="BHXC01000007">
    <property type="protein sequence ID" value="GCB93167.1"/>
    <property type="molecule type" value="Genomic_DNA"/>
</dbReference>
<gene>
    <name evidence="6" type="ORF">SALB_05947</name>
</gene>
<dbReference type="InterPro" id="IPR020845">
    <property type="entry name" value="AMP-binding_CS"/>
</dbReference>
<dbReference type="RefSeq" id="WP_020929469.1">
    <property type="nucleotide sequence ID" value="NZ_BHXC01000007.1"/>
</dbReference>
<dbReference type="Gene3D" id="3.30.300.30">
    <property type="match status" value="1"/>
</dbReference>
<dbReference type="InterPro" id="IPR009081">
    <property type="entry name" value="PP-bd_ACP"/>
</dbReference>
<evidence type="ECO:0000256" key="2">
    <source>
        <dbReference type="ARBA" id="ARBA00022553"/>
    </source>
</evidence>
<feature type="region of interest" description="Disordered" evidence="3">
    <location>
        <begin position="652"/>
        <end position="677"/>
    </location>
</feature>
<dbReference type="InterPro" id="IPR036736">
    <property type="entry name" value="ACP-like_sf"/>
</dbReference>
<keyword evidence="4" id="KW-0472">Membrane</keyword>
<dbReference type="Gene3D" id="1.10.1200.10">
    <property type="entry name" value="ACP-like"/>
    <property type="match status" value="1"/>
</dbReference>
<dbReference type="Pfam" id="PF00501">
    <property type="entry name" value="AMP-binding"/>
    <property type="match status" value="1"/>
</dbReference>
<keyword evidence="4" id="KW-1133">Transmembrane helix</keyword>
<feature type="transmembrane region" description="Helical" evidence="4">
    <location>
        <begin position="1174"/>
        <end position="1196"/>
    </location>
</feature>
<proteinExistence type="predicted"/>
<feature type="compositionally biased region" description="Pro residues" evidence="3">
    <location>
        <begin position="146"/>
        <end position="158"/>
    </location>
</feature>
<feature type="domain" description="Carrier" evidence="5">
    <location>
        <begin position="553"/>
        <end position="629"/>
    </location>
</feature>
<evidence type="ECO:0000313" key="6">
    <source>
        <dbReference type="EMBL" id="GCB93167.1"/>
    </source>
</evidence>
<dbReference type="GO" id="GO:0043041">
    <property type="term" value="P:amino acid activation for nonribosomal peptide biosynthetic process"/>
    <property type="evidence" value="ECO:0007669"/>
    <property type="project" value="TreeGrafter"/>
</dbReference>
<dbReference type="InterPro" id="IPR042099">
    <property type="entry name" value="ANL_N_sf"/>
</dbReference>
<dbReference type="FunFam" id="3.40.50.12780:FF:000012">
    <property type="entry name" value="Non-ribosomal peptide synthetase"/>
    <property type="match status" value="1"/>
</dbReference>
<dbReference type="InterPro" id="IPR000873">
    <property type="entry name" value="AMP-dep_synth/lig_dom"/>
</dbReference>
<dbReference type="GO" id="GO:0044550">
    <property type="term" value="P:secondary metabolite biosynthetic process"/>
    <property type="evidence" value="ECO:0007669"/>
    <property type="project" value="TreeGrafter"/>
</dbReference>
<dbReference type="InterPro" id="IPR045851">
    <property type="entry name" value="AMP-bd_C_sf"/>
</dbReference>
<keyword evidence="1" id="KW-0596">Phosphopantetheine</keyword>
<evidence type="ECO:0000313" key="7">
    <source>
        <dbReference type="Proteomes" id="UP000288351"/>
    </source>
</evidence>